<dbReference type="InterPro" id="IPR047113">
    <property type="entry name" value="PA2G4/ARX1"/>
</dbReference>
<dbReference type="CDD" id="cd01089">
    <property type="entry name" value="PA2G4-like"/>
    <property type="match status" value="1"/>
</dbReference>
<reference evidence="4 5" key="1">
    <citation type="journal article" date="2016" name="Mol. Biol. Evol.">
        <title>Comparative Genomics of Early-Diverging Mushroom-Forming Fungi Provides Insights into the Origins of Lignocellulose Decay Capabilities.</title>
        <authorList>
            <person name="Nagy L.G."/>
            <person name="Riley R."/>
            <person name="Tritt A."/>
            <person name="Adam C."/>
            <person name="Daum C."/>
            <person name="Floudas D."/>
            <person name="Sun H."/>
            <person name="Yadav J.S."/>
            <person name="Pangilinan J."/>
            <person name="Larsson K.H."/>
            <person name="Matsuura K."/>
            <person name="Barry K."/>
            <person name="Labutti K."/>
            <person name="Kuo R."/>
            <person name="Ohm R.A."/>
            <person name="Bhattacharya S.S."/>
            <person name="Shirouzu T."/>
            <person name="Yoshinaga Y."/>
            <person name="Martin F.M."/>
            <person name="Grigoriev I.V."/>
            <person name="Hibbett D.S."/>
        </authorList>
    </citation>
    <scope>NUCLEOTIDE SEQUENCE [LARGE SCALE GENOMIC DNA]</scope>
    <source>
        <strain evidence="4 5">HHB12733</strain>
    </source>
</reference>
<accession>A0A165DPB8</accession>
<dbReference type="SUPFAM" id="SSF46785">
    <property type="entry name" value="Winged helix' DNA-binding domain"/>
    <property type="match status" value="1"/>
</dbReference>
<dbReference type="OrthoDB" id="5876363at2759"/>
<dbReference type="Gene3D" id="1.10.10.10">
    <property type="entry name" value="Winged helix-like DNA-binding domain superfamily/Winged helix DNA-binding domain"/>
    <property type="match status" value="1"/>
</dbReference>
<dbReference type="PANTHER" id="PTHR10804">
    <property type="entry name" value="PROTEASE FAMILY M24 METHIONYL AMINOPEPTIDASE, AMINOPEPTIDASE P"/>
    <property type="match status" value="1"/>
</dbReference>
<dbReference type="Pfam" id="PF00557">
    <property type="entry name" value="Peptidase_M24"/>
    <property type="match status" value="1"/>
</dbReference>
<dbReference type="InterPro" id="IPR000994">
    <property type="entry name" value="Pept_M24"/>
</dbReference>
<keyword evidence="4" id="KW-0031">Aminopeptidase</keyword>
<dbReference type="SUPFAM" id="SSF55920">
    <property type="entry name" value="Creatinase/aminopeptidase"/>
    <property type="match status" value="1"/>
</dbReference>
<organism evidence="4 5">
    <name type="scientific">Calocera cornea HHB12733</name>
    <dbReference type="NCBI Taxonomy" id="1353952"/>
    <lineage>
        <taxon>Eukaryota</taxon>
        <taxon>Fungi</taxon>
        <taxon>Dikarya</taxon>
        <taxon>Basidiomycota</taxon>
        <taxon>Agaricomycotina</taxon>
        <taxon>Dacrymycetes</taxon>
        <taxon>Dacrymycetales</taxon>
        <taxon>Dacrymycetaceae</taxon>
        <taxon>Calocera</taxon>
    </lineage>
</organism>
<dbReference type="InterPro" id="IPR036005">
    <property type="entry name" value="Creatinase/aminopeptidase-like"/>
</dbReference>
<dbReference type="PANTHER" id="PTHR10804:SF11">
    <property type="entry name" value="PROLIFERATION-ASSOCIATED PROTEIN 2G4"/>
    <property type="match status" value="1"/>
</dbReference>
<dbReference type="FunFam" id="1.10.10.10:FF:000029">
    <property type="entry name" value="Proliferation-associated 2G4, a"/>
    <property type="match status" value="1"/>
</dbReference>
<dbReference type="InterPro" id="IPR036390">
    <property type="entry name" value="WH_DNA-bd_sf"/>
</dbReference>
<dbReference type="InParanoid" id="A0A165DPB8"/>
<dbReference type="InterPro" id="IPR036388">
    <property type="entry name" value="WH-like_DNA-bd_sf"/>
</dbReference>
<evidence type="ECO:0000256" key="1">
    <source>
        <dbReference type="ARBA" id="ARBA00007319"/>
    </source>
</evidence>
<evidence type="ECO:0000313" key="5">
    <source>
        <dbReference type="Proteomes" id="UP000076842"/>
    </source>
</evidence>
<comment type="similarity">
    <text evidence="1">Belongs to the peptidase M24 family.</text>
</comment>
<dbReference type="EMBL" id="KV424042">
    <property type="protein sequence ID" value="KZT53242.1"/>
    <property type="molecule type" value="Genomic_DNA"/>
</dbReference>
<proteinExistence type="inferred from homology"/>
<evidence type="ECO:0000259" key="3">
    <source>
        <dbReference type="Pfam" id="PF00557"/>
    </source>
</evidence>
<dbReference type="Gene3D" id="3.90.230.10">
    <property type="entry name" value="Creatinase/methionine aminopeptidase superfamily"/>
    <property type="match status" value="1"/>
</dbReference>
<feature type="domain" description="Peptidase M24" evidence="3">
    <location>
        <begin position="8"/>
        <end position="170"/>
    </location>
</feature>
<feature type="compositionally biased region" description="Acidic residues" evidence="2">
    <location>
        <begin position="373"/>
        <end position="389"/>
    </location>
</feature>
<dbReference type="AlphaFoldDB" id="A0A165DPB8"/>
<name>A0A165DPB8_9BASI</name>
<feature type="region of interest" description="Disordered" evidence="2">
    <location>
        <begin position="360"/>
        <end position="389"/>
    </location>
</feature>
<protein>
    <submittedName>
        <fullName evidence="4">Creatinase/aminopeptidase</fullName>
    </submittedName>
</protein>
<evidence type="ECO:0000256" key="2">
    <source>
        <dbReference type="SAM" id="MobiDB-lite"/>
    </source>
</evidence>
<sequence length="389" mass="41842">MESETLTKYKAAGDIVHKVIQKLVPLCVEGANALELCLEGDKAIEEGLGAVYSKAVKGVKVTKGVAFPTCISVNNCVAHFSPLASDPVGSAAKLSEGDVVKIHLGAHIDGYASISAETLIVGATAESPATGKKADVVKAAWTAAEAAMRLIKVGDKNYAVTDAIAKVVSEFDTTAVEGMLSCQQVQGAIEGKKKIILNPTPEQRRSTEVSIFAEGEVYGMDILVSSGEGKTRTEDAKVTIYLPQPEVTYQLKMKSSRAVFSEIKRKAGSFPFNLRILDDEKRAPLGIGEAVQHGLLRPLEVVYTPSETYVAAFHFTIALLAGGPALLTHPPVWYSADKLKTEKELKDETLKELLTKKLRDGKKKKSKKAAAAEGEEKEEKAEEVEEEKE</sequence>
<dbReference type="STRING" id="1353952.A0A165DPB8"/>
<keyword evidence="4" id="KW-0645">Protease</keyword>
<keyword evidence="5" id="KW-1185">Reference proteome</keyword>
<keyword evidence="4" id="KW-0378">Hydrolase</keyword>
<dbReference type="GO" id="GO:0004177">
    <property type="term" value="F:aminopeptidase activity"/>
    <property type="evidence" value="ECO:0007669"/>
    <property type="project" value="UniProtKB-KW"/>
</dbReference>
<evidence type="ECO:0000313" key="4">
    <source>
        <dbReference type="EMBL" id="KZT53242.1"/>
    </source>
</evidence>
<dbReference type="Proteomes" id="UP000076842">
    <property type="component" value="Unassembled WGS sequence"/>
</dbReference>
<dbReference type="FunCoup" id="A0A165DPB8">
    <property type="interactions" value="846"/>
</dbReference>
<gene>
    <name evidence="4" type="ORF">CALCODRAFT_557608</name>
</gene>